<evidence type="ECO:0000256" key="2">
    <source>
        <dbReference type="ARBA" id="ARBA00022692"/>
    </source>
</evidence>
<keyword evidence="3 5" id="KW-1133">Transmembrane helix</keyword>
<evidence type="ECO:0000313" key="8">
    <source>
        <dbReference type="Proteomes" id="UP001476247"/>
    </source>
</evidence>
<accession>A0ABP9XN45</accession>
<evidence type="ECO:0000256" key="5">
    <source>
        <dbReference type="SAM" id="Phobius"/>
    </source>
</evidence>
<feature type="domain" description="DUF202" evidence="6">
    <location>
        <begin position="40"/>
        <end position="134"/>
    </location>
</feature>
<comment type="subcellular location">
    <subcellularLocation>
        <location evidence="1">Endomembrane system</location>
        <topology evidence="1">Multi-pass membrane protein</topology>
    </subcellularLocation>
</comment>
<evidence type="ECO:0000313" key="7">
    <source>
        <dbReference type="EMBL" id="GAA5795775.1"/>
    </source>
</evidence>
<evidence type="ECO:0000256" key="1">
    <source>
        <dbReference type="ARBA" id="ARBA00004127"/>
    </source>
</evidence>
<evidence type="ECO:0000256" key="4">
    <source>
        <dbReference type="ARBA" id="ARBA00023136"/>
    </source>
</evidence>
<name>A0ABP9XN45_9FUNG</name>
<evidence type="ECO:0000256" key="3">
    <source>
        <dbReference type="ARBA" id="ARBA00022989"/>
    </source>
</evidence>
<dbReference type="Proteomes" id="UP001476247">
    <property type="component" value="Unassembled WGS sequence"/>
</dbReference>
<evidence type="ECO:0000259" key="6">
    <source>
        <dbReference type="Pfam" id="PF02656"/>
    </source>
</evidence>
<feature type="transmembrane region" description="Helical" evidence="5">
    <location>
        <begin position="112"/>
        <end position="133"/>
    </location>
</feature>
<keyword evidence="8" id="KW-1185">Reference proteome</keyword>
<keyword evidence="4 5" id="KW-0472">Membrane</keyword>
<proteinExistence type="predicted"/>
<protein>
    <recommendedName>
        <fullName evidence="6">DUF202 domain-containing protein</fullName>
    </recommendedName>
</protein>
<dbReference type="EMBL" id="BAABUJ010000005">
    <property type="protein sequence ID" value="GAA5795775.1"/>
    <property type="molecule type" value="Genomic_DNA"/>
</dbReference>
<sequence length="139" mass="15658">MDVELNAPESFLLCNDEKCSSIFKYLDLSVHTVIDGPDPRDHFANERNLLTWVRTGTTLSLVGFMTLLDMPTKNFAPSYSLPWTSEPVSLNAKIVSNQRQIVKRLLDVGHGWLGYLIATVIMLFVVFIMVMALTEINPV</sequence>
<reference evidence="7 8" key="1">
    <citation type="submission" date="2024-04" db="EMBL/GenBank/DDBJ databases">
        <title>genome sequences of Mucor flavus KT1a and Helicostylum pulchrum KT1b strains isolation_sourced from the surface of a dry-aged beef.</title>
        <authorList>
            <person name="Toyotome T."/>
            <person name="Hosono M."/>
            <person name="Torimaru M."/>
            <person name="Fukuda K."/>
            <person name="Mikami N."/>
        </authorList>
    </citation>
    <scope>NUCLEOTIDE SEQUENCE [LARGE SCALE GENOMIC DNA]</scope>
    <source>
        <strain evidence="7 8">KT1b</strain>
    </source>
</reference>
<comment type="caution">
    <text evidence="7">The sequence shown here is derived from an EMBL/GenBank/DDBJ whole genome shotgun (WGS) entry which is preliminary data.</text>
</comment>
<dbReference type="InterPro" id="IPR003807">
    <property type="entry name" value="DUF202"/>
</dbReference>
<gene>
    <name evidence="7" type="ORF">HPULCUR_001137</name>
</gene>
<keyword evidence="2 5" id="KW-0812">Transmembrane</keyword>
<dbReference type="Pfam" id="PF02656">
    <property type="entry name" value="DUF202"/>
    <property type="match status" value="1"/>
</dbReference>
<organism evidence="7 8">
    <name type="scientific">Helicostylum pulchrum</name>
    <dbReference type="NCBI Taxonomy" id="562976"/>
    <lineage>
        <taxon>Eukaryota</taxon>
        <taxon>Fungi</taxon>
        <taxon>Fungi incertae sedis</taxon>
        <taxon>Mucoromycota</taxon>
        <taxon>Mucoromycotina</taxon>
        <taxon>Mucoromycetes</taxon>
        <taxon>Mucorales</taxon>
        <taxon>Mucorineae</taxon>
        <taxon>Mucoraceae</taxon>
        <taxon>Helicostylum</taxon>
    </lineage>
</organism>